<feature type="transmembrane region" description="Helical" evidence="2">
    <location>
        <begin position="7"/>
        <end position="26"/>
    </location>
</feature>
<dbReference type="Pfam" id="PF00563">
    <property type="entry name" value="EAL"/>
    <property type="match status" value="1"/>
</dbReference>
<feature type="transmembrane region" description="Helical" evidence="2">
    <location>
        <begin position="68"/>
        <end position="90"/>
    </location>
</feature>
<dbReference type="SMART" id="SM00267">
    <property type="entry name" value="GGDEF"/>
    <property type="match status" value="1"/>
</dbReference>
<evidence type="ECO:0000256" key="2">
    <source>
        <dbReference type="SAM" id="Phobius"/>
    </source>
</evidence>
<dbReference type="InterPro" id="IPR000160">
    <property type="entry name" value="GGDEF_dom"/>
</dbReference>
<dbReference type="PANTHER" id="PTHR44757">
    <property type="entry name" value="DIGUANYLATE CYCLASE DGCP"/>
    <property type="match status" value="1"/>
</dbReference>
<dbReference type="AlphaFoldDB" id="A0A849C4D9"/>
<comment type="caution">
    <text evidence="5">The sequence shown here is derived from an EMBL/GenBank/DDBJ whole genome shotgun (WGS) entry which is preliminary data.</text>
</comment>
<feature type="domain" description="EAL" evidence="3">
    <location>
        <begin position="525"/>
        <end position="778"/>
    </location>
</feature>
<keyword evidence="6" id="KW-1185">Reference proteome</keyword>
<evidence type="ECO:0000259" key="4">
    <source>
        <dbReference type="PROSITE" id="PS50887"/>
    </source>
</evidence>
<evidence type="ECO:0000259" key="3">
    <source>
        <dbReference type="PROSITE" id="PS50883"/>
    </source>
</evidence>
<dbReference type="EMBL" id="JABEMA010000370">
    <property type="protein sequence ID" value="NNH24488.1"/>
    <property type="molecule type" value="Genomic_DNA"/>
</dbReference>
<feature type="domain" description="GGDEF" evidence="4">
    <location>
        <begin position="384"/>
        <end position="516"/>
    </location>
</feature>
<feature type="transmembrane region" description="Helical" evidence="2">
    <location>
        <begin position="105"/>
        <end position="122"/>
    </location>
</feature>
<accession>A0A849C4D9</accession>
<dbReference type="Proteomes" id="UP000555552">
    <property type="component" value="Unassembled WGS sequence"/>
</dbReference>
<evidence type="ECO:0000313" key="6">
    <source>
        <dbReference type="Proteomes" id="UP000555552"/>
    </source>
</evidence>
<dbReference type="SUPFAM" id="SSF55073">
    <property type="entry name" value="Nucleotide cyclase"/>
    <property type="match status" value="1"/>
</dbReference>
<dbReference type="SMART" id="SM00052">
    <property type="entry name" value="EAL"/>
    <property type="match status" value="1"/>
</dbReference>
<name>A0A849C4D9_9ACTN</name>
<dbReference type="Gene3D" id="3.30.70.270">
    <property type="match status" value="1"/>
</dbReference>
<dbReference type="NCBIfam" id="TIGR00254">
    <property type="entry name" value="GGDEF"/>
    <property type="match status" value="1"/>
</dbReference>
<dbReference type="InterPro" id="IPR043128">
    <property type="entry name" value="Rev_trsase/Diguanyl_cyclase"/>
</dbReference>
<dbReference type="InterPro" id="IPR001633">
    <property type="entry name" value="EAL_dom"/>
</dbReference>
<dbReference type="Gene3D" id="3.20.20.450">
    <property type="entry name" value="EAL domain"/>
    <property type="match status" value="1"/>
</dbReference>
<feature type="transmembrane region" description="Helical" evidence="2">
    <location>
        <begin position="134"/>
        <end position="153"/>
    </location>
</feature>
<evidence type="ECO:0000313" key="5">
    <source>
        <dbReference type="EMBL" id="NNH24488.1"/>
    </source>
</evidence>
<feature type="transmembrane region" description="Helical" evidence="2">
    <location>
        <begin position="165"/>
        <end position="188"/>
    </location>
</feature>
<reference evidence="5 6" key="1">
    <citation type="submission" date="2020-05" db="EMBL/GenBank/DDBJ databases">
        <title>MicrobeNet Type strains.</title>
        <authorList>
            <person name="Nicholson A.C."/>
        </authorList>
    </citation>
    <scope>NUCLEOTIDE SEQUENCE [LARGE SCALE GENOMIC DNA]</scope>
    <source>
        <strain evidence="5 6">JCM 14547</strain>
    </source>
</reference>
<dbReference type="PROSITE" id="PS50883">
    <property type="entry name" value="EAL"/>
    <property type="match status" value="1"/>
</dbReference>
<dbReference type="PANTHER" id="PTHR44757:SF2">
    <property type="entry name" value="BIOFILM ARCHITECTURE MAINTENANCE PROTEIN MBAA"/>
    <property type="match status" value="1"/>
</dbReference>
<feature type="compositionally biased region" description="Basic and acidic residues" evidence="1">
    <location>
        <begin position="367"/>
        <end position="379"/>
    </location>
</feature>
<dbReference type="CDD" id="cd01948">
    <property type="entry name" value="EAL"/>
    <property type="match status" value="1"/>
</dbReference>
<sequence>MVGTRGLLGYGAAAVALCATYALLPTGPVRSAVFVVASLVGAAAVLRGAVLPRAVLPRTGRRASAGRAGWVLVAAAVLSWGLGDLVYQVYAELLDRDPYPSPADALYLLAYPLFAAGLVVHLRRRARGAEPAALLDVAVVVVGLALPCWVAVVEPVLRAEHASSLAQAVSIAYPLGDVLLLGLLVPLLGLPGGRATSTRLLGASLGLMLVADVLYSSLSASTDVVEGAVNVVYMASYLTAGAAALHPSATGDPAPVTSRPSAVPGRRRAAALAAALLVAPGVLALELVGGAPLSGWAVVVAAAAMALLVVARLHRATAQVSSAARERESLVARVAHQASHDALTGLPSRTRSLAALEVALHSQHHQHSQDHRPSQHAHPRVDDRLVGLLRVDLDRFTQVNDRYGPGVGDEVLRGAADRLRALVRADDHVGRLGADEFLVVLGRRTALELREVADLVVVALSAPLPAGDRDVAVGVSVGAALACGRGTTADSLLADGGVALARAKEGGRGRAVVVDTDLRRELEEQAAVEAALVHGLAAGELVLRYQPVHELAGGAVTGYEALVRWERPGVGLVPPDLFIPVAERSDLVCDLDRWVLEEATRQMAAWTAADPDAFAGRHVAVNLSGRHLARRVVVDHVAGALERSGLDPHQLVVEITETVLVDASTAGEHLAALRALGVRASIDDFGTGYTSVAQLRQLPADALKVDRSFVSGTAADTGLLALVVQAGQAVGLRVVAEGVEHVGQLAQLRALGCDEAQGYLLARPLAPEQVPGHGPAAVPLVPLQPQPVQEPAGAAAAAAAGAAGAH</sequence>
<gene>
    <name evidence="5" type="ORF">HLB09_15605</name>
</gene>
<dbReference type="SUPFAM" id="SSF141868">
    <property type="entry name" value="EAL domain-like"/>
    <property type="match status" value="1"/>
</dbReference>
<organism evidence="5 6">
    <name type="scientific">Pseudokineococcus marinus</name>
    <dbReference type="NCBI Taxonomy" id="351215"/>
    <lineage>
        <taxon>Bacteria</taxon>
        <taxon>Bacillati</taxon>
        <taxon>Actinomycetota</taxon>
        <taxon>Actinomycetes</taxon>
        <taxon>Kineosporiales</taxon>
        <taxon>Kineosporiaceae</taxon>
        <taxon>Pseudokineococcus</taxon>
    </lineage>
</organism>
<dbReference type="InterPro" id="IPR052155">
    <property type="entry name" value="Biofilm_reg_signaling"/>
</dbReference>
<dbReference type="Pfam" id="PF00990">
    <property type="entry name" value="GGDEF"/>
    <property type="match status" value="1"/>
</dbReference>
<feature type="transmembrane region" description="Helical" evidence="2">
    <location>
        <begin position="269"/>
        <end position="287"/>
    </location>
</feature>
<keyword evidence="2" id="KW-0812">Transmembrane</keyword>
<feature type="transmembrane region" description="Helical" evidence="2">
    <location>
        <begin position="32"/>
        <end position="56"/>
    </location>
</feature>
<proteinExistence type="predicted"/>
<keyword evidence="2" id="KW-0472">Membrane</keyword>
<dbReference type="InterPro" id="IPR035919">
    <property type="entry name" value="EAL_sf"/>
</dbReference>
<dbReference type="PROSITE" id="PS50887">
    <property type="entry name" value="GGDEF"/>
    <property type="match status" value="1"/>
</dbReference>
<feature type="region of interest" description="Disordered" evidence="1">
    <location>
        <begin position="360"/>
        <end position="379"/>
    </location>
</feature>
<dbReference type="CDD" id="cd01949">
    <property type="entry name" value="GGDEF"/>
    <property type="match status" value="1"/>
</dbReference>
<dbReference type="RefSeq" id="WP_171204231.1">
    <property type="nucleotide sequence ID" value="NZ_JABEMA010000370.1"/>
</dbReference>
<feature type="non-terminal residue" evidence="5">
    <location>
        <position position="806"/>
    </location>
</feature>
<dbReference type="InterPro" id="IPR029787">
    <property type="entry name" value="Nucleotide_cyclase"/>
</dbReference>
<evidence type="ECO:0000256" key="1">
    <source>
        <dbReference type="SAM" id="MobiDB-lite"/>
    </source>
</evidence>
<protein>
    <submittedName>
        <fullName evidence="5">Bifunctional diguanylate cyclase/phosphodiesterase</fullName>
    </submittedName>
</protein>
<keyword evidence="2" id="KW-1133">Transmembrane helix</keyword>